<dbReference type="AlphaFoldDB" id="A0AAV9IZH1"/>
<sequence length="188" mass="19723">MLAFLTPSYALRTTHAGGAARRARVCAPRRLQVAAQLQAEPQPGEPGYRPNVAGGRSGKGKGEGAAPKTGSSQAVPEAAKQAIRAPMAAVGRPKITPKTKSYEMEEPQAPKVSSFAEARAKMSGAGTGTSAVSTASPKAIPGPQGRRSSVDSGLVPKFPGLPDYLQPLPEDTREQREKLRMRIPTGRK</sequence>
<feature type="compositionally biased region" description="Basic and acidic residues" evidence="1">
    <location>
        <begin position="170"/>
        <end position="180"/>
    </location>
</feature>
<gene>
    <name evidence="2" type="ORF">CDCA_CDCA12G3530</name>
</gene>
<evidence type="ECO:0000256" key="1">
    <source>
        <dbReference type="SAM" id="MobiDB-lite"/>
    </source>
</evidence>
<name>A0AAV9IZH1_CYACA</name>
<comment type="caution">
    <text evidence="2">The sequence shown here is derived from an EMBL/GenBank/DDBJ whole genome shotgun (WGS) entry which is preliminary data.</text>
</comment>
<protein>
    <submittedName>
        <fullName evidence="2">Uncharacterized protein</fullName>
    </submittedName>
</protein>
<reference evidence="2 3" key="1">
    <citation type="submission" date="2022-07" db="EMBL/GenBank/DDBJ databases">
        <title>Genome-wide signatures of adaptation to extreme environments.</title>
        <authorList>
            <person name="Cho C.H."/>
            <person name="Yoon H.S."/>
        </authorList>
    </citation>
    <scope>NUCLEOTIDE SEQUENCE [LARGE SCALE GENOMIC DNA]</scope>
    <source>
        <strain evidence="2 3">DBV 063 E5</strain>
    </source>
</reference>
<keyword evidence="3" id="KW-1185">Reference proteome</keyword>
<accession>A0AAV9IZH1</accession>
<organism evidence="2 3">
    <name type="scientific">Cyanidium caldarium</name>
    <name type="common">Red alga</name>
    <dbReference type="NCBI Taxonomy" id="2771"/>
    <lineage>
        <taxon>Eukaryota</taxon>
        <taxon>Rhodophyta</taxon>
        <taxon>Bangiophyceae</taxon>
        <taxon>Cyanidiales</taxon>
        <taxon>Cyanidiaceae</taxon>
        <taxon>Cyanidium</taxon>
    </lineage>
</organism>
<feature type="region of interest" description="Disordered" evidence="1">
    <location>
        <begin position="36"/>
        <end position="188"/>
    </location>
</feature>
<dbReference type="Proteomes" id="UP001301350">
    <property type="component" value="Unassembled WGS sequence"/>
</dbReference>
<dbReference type="EMBL" id="JANCYW010000012">
    <property type="protein sequence ID" value="KAK4537505.1"/>
    <property type="molecule type" value="Genomic_DNA"/>
</dbReference>
<evidence type="ECO:0000313" key="3">
    <source>
        <dbReference type="Proteomes" id="UP001301350"/>
    </source>
</evidence>
<evidence type="ECO:0000313" key="2">
    <source>
        <dbReference type="EMBL" id="KAK4537505.1"/>
    </source>
</evidence>
<proteinExistence type="predicted"/>